<dbReference type="Pfam" id="PF13335">
    <property type="entry name" value="Mg_chelatase_C"/>
    <property type="match status" value="1"/>
</dbReference>
<name>A0A1J5S5J8_9ZZZZ</name>
<dbReference type="InterPro" id="IPR045006">
    <property type="entry name" value="CHLI-like"/>
</dbReference>
<proteinExistence type="predicted"/>
<organism evidence="3">
    <name type="scientific">mine drainage metagenome</name>
    <dbReference type="NCBI Taxonomy" id="410659"/>
    <lineage>
        <taxon>unclassified sequences</taxon>
        <taxon>metagenomes</taxon>
        <taxon>ecological metagenomes</taxon>
    </lineage>
</organism>
<evidence type="ECO:0000259" key="1">
    <source>
        <dbReference type="Pfam" id="PF01078"/>
    </source>
</evidence>
<sequence length="156" mass="17016">MRLCPCGWLGHSSGRCRCSPDQVARYRGKLSGPLLDRIDLMVELASLSADELQEENGAETSDAVRGRVAAARVRQIDRQGRPNAALETREIETHCALDLPAKELLKRAIVRLDLSGRSYHRVLRVARSIADLAAAPVVASAHIAEAVHYRRGLGGD</sequence>
<dbReference type="Gene3D" id="3.40.50.300">
    <property type="entry name" value="P-loop containing nucleotide triphosphate hydrolases"/>
    <property type="match status" value="1"/>
</dbReference>
<gene>
    <name evidence="3" type="primary">comM_7</name>
    <name evidence="3" type="ORF">GALL_144260</name>
</gene>
<dbReference type="AlphaFoldDB" id="A0A1J5S5J8"/>
<feature type="domain" description="Magnesium chelatase ChlI-like catalytic" evidence="1">
    <location>
        <begin position="1"/>
        <end position="51"/>
    </location>
</feature>
<dbReference type="GO" id="GO:0005524">
    <property type="term" value="F:ATP binding"/>
    <property type="evidence" value="ECO:0007669"/>
    <property type="project" value="InterPro"/>
</dbReference>
<comment type="caution">
    <text evidence="3">The sequence shown here is derived from an EMBL/GenBank/DDBJ whole genome shotgun (WGS) entry which is preliminary data.</text>
</comment>
<dbReference type="EMBL" id="MLJW01000065">
    <property type="protein sequence ID" value="OIR03567.1"/>
    <property type="molecule type" value="Genomic_DNA"/>
</dbReference>
<feature type="domain" description="Mg chelatase-related protein C-terminal" evidence="2">
    <location>
        <begin position="59"/>
        <end position="150"/>
    </location>
</feature>
<dbReference type="InterPro" id="IPR000523">
    <property type="entry name" value="Mg_chelatse_chII-like_cat_dom"/>
</dbReference>
<dbReference type="InterPro" id="IPR025158">
    <property type="entry name" value="Mg_chelat-rel_C"/>
</dbReference>
<dbReference type="Pfam" id="PF01078">
    <property type="entry name" value="Mg_chelatase"/>
    <property type="match status" value="1"/>
</dbReference>
<dbReference type="SUPFAM" id="SSF52540">
    <property type="entry name" value="P-loop containing nucleoside triphosphate hydrolases"/>
    <property type="match status" value="1"/>
</dbReference>
<dbReference type="InterPro" id="IPR027417">
    <property type="entry name" value="P-loop_NTPase"/>
</dbReference>
<evidence type="ECO:0000313" key="3">
    <source>
        <dbReference type="EMBL" id="OIR03567.1"/>
    </source>
</evidence>
<reference evidence="3" key="1">
    <citation type="submission" date="2016-10" db="EMBL/GenBank/DDBJ databases">
        <title>Sequence of Gallionella enrichment culture.</title>
        <authorList>
            <person name="Poehlein A."/>
            <person name="Muehling M."/>
            <person name="Daniel R."/>
        </authorList>
    </citation>
    <scope>NUCLEOTIDE SEQUENCE</scope>
</reference>
<dbReference type="PANTHER" id="PTHR32039">
    <property type="entry name" value="MAGNESIUM-CHELATASE SUBUNIT CHLI"/>
    <property type="match status" value="1"/>
</dbReference>
<protein>
    <submittedName>
        <fullName evidence="3">Competence protein ComM</fullName>
    </submittedName>
</protein>
<dbReference type="PANTHER" id="PTHR32039:SF7">
    <property type="entry name" value="COMPETENCE PROTEIN COMM"/>
    <property type="match status" value="1"/>
</dbReference>
<evidence type="ECO:0000259" key="2">
    <source>
        <dbReference type="Pfam" id="PF13335"/>
    </source>
</evidence>
<accession>A0A1J5S5J8</accession>